<keyword evidence="1" id="KW-0378">Hydrolase</keyword>
<gene>
    <name evidence="4" type="ORF">DEX24_04890</name>
</gene>
<keyword evidence="2" id="KW-0472">Membrane</keyword>
<protein>
    <submittedName>
        <fullName evidence="4">Autolysin</fullName>
    </submittedName>
</protein>
<dbReference type="Gene3D" id="4.10.80.30">
    <property type="entry name" value="DNA polymerase, domain 6"/>
    <property type="match status" value="1"/>
</dbReference>
<dbReference type="Proteomes" id="UP000245938">
    <property type="component" value="Unassembled WGS sequence"/>
</dbReference>
<dbReference type="PANTHER" id="PTHR33308:SF9">
    <property type="entry name" value="PEPTIDOGLYCAN HYDROLASE FLGJ"/>
    <property type="match status" value="1"/>
</dbReference>
<dbReference type="Pfam" id="PF01832">
    <property type="entry name" value="Glucosaminidase"/>
    <property type="match status" value="1"/>
</dbReference>
<evidence type="ECO:0000256" key="1">
    <source>
        <dbReference type="ARBA" id="ARBA00022801"/>
    </source>
</evidence>
<sequence>MMRKTTQLLLGVFIAIILVVFCGLLLIKQFIPDQVAEVKKPVVSEYKSTEDFINEIGKTAEKVASKYGLYASVMIAQATLESDSGNSELGSEPNYNLFGIKGKFNGQSVLYPTQEDDGKGNMRTINANFRQYPSYEDSMTDYAKLLVNGTSWNKTYYKQTFKSNAATYKEATEALTGRYATDSRYDKKLNALIKQYQLQQYDH</sequence>
<dbReference type="Gene3D" id="1.10.530.10">
    <property type="match status" value="1"/>
</dbReference>
<name>A0A2U3AP90_9BACL</name>
<keyword evidence="5" id="KW-1185">Reference proteome</keyword>
<dbReference type="PANTHER" id="PTHR33308">
    <property type="entry name" value="PEPTIDOGLYCAN HYDROLASE FLGJ"/>
    <property type="match status" value="1"/>
</dbReference>
<dbReference type="SMART" id="SM00047">
    <property type="entry name" value="LYZ2"/>
    <property type="match status" value="1"/>
</dbReference>
<keyword evidence="2" id="KW-1133">Transmembrane helix</keyword>
<dbReference type="OrthoDB" id="977752at2"/>
<dbReference type="RefSeq" id="WP_109305288.1">
    <property type="nucleotide sequence ID" value="NZ_JBHMEQ010000025.1"/>
</dbReference>
<dbReference type="InterPro" id="IPR002901">
    <property type="entry name" value="MGlyc_endo_b_GlcNAc-like_dom"/>
</dbReference>
<dbReference type="AlphaFoldDB" id="A0A2U3AP90"/>
<keyword evidence="2" id="KW-0812">Transmembrane</keyword>
<comment type="caution">
    <text evidence="4">The sequence shown here is derived from an EMBL/GenBank/DDBJ whole genome shotgun (WGS) entry which is preliminary data.</text>
</comment>
<evidence type="ECO:0000256" key="2">
    <source>
        <dbReference type="SAM" id="Phobius"/>
    </source>
</evidence>
<dbReference type="InterPro" id="IPR051056">
    <property type="entry name" value="Glycosyl_Hydrolase_73"/>
</dbReference>
<feature type="transmembrane region" description="Helical" evidence="2">
    <location>
        <begin position="7"/>
        <end position="27"/>
    </location>
</feature>
<organism evidence="4 5">
    <name type="scientific">Kurthia sibirica</name>
    <dbReference type="NCBI Taxonomy" id="202750"/>
    <lineage>
        <taxon>Bacteria</taxon>
        <taxon>Bacillati</taxon>
        <taxon>Bacillota</taxon>
        <taxon>Bacilli</taxon>
        <taxon>Bacillales</taxon>
        <taxon>Caryophanaceae</taxon>
        <taxon>Kurthia</taxon>
    </lineage>
</organism>
<dbReference type="GO" id="GO:0004040">
    <property type="term" value="F:amidase activity"/>
    <property type="evidence" value="ECO:0007669"/>
    <property type="project" value="InterPro"/>
</dbReference>
<reference evidence="4 5" key="1">
    <citation type="submission" date="2018-05" db="EMBL/GenBank/DDBJ databases">
        <title>Kurthia sibirica genome sequence.</title>
        <authorList>
            <person name="Maclea K.S."/>
            <person name="Goen A.E."/>
        </authorList>
    </citation>
    <scope>NUCLEOTIDE SEQUENCE [LARGE SCALE GENOMIC DNA]</scope>
    <source>
        <strain evidence="4 5">ATCC 49154</strain>
    </source>
</reference>
<feature type="domain" description="Mannosyl-glycoprotein endo-beta-N-acetylglucosamidase-like" evidence="3">
    <location>
        <begin position="42"/>
        <end position="202"/>
    </location>
</feature>
<dbReference type="EMBL" id="QFVR01000004">
    <property type="protein sequence ID" value="PWI26265.1"/>
    <property type="molecule type" value="Genomic_DNA"/>
</dbReference>
<evidence type="ECO:0000313" key="5">
    <source>
        <dbReference type="Proteomes" id="UP000245938"/>
    </source>
</evidence>
<accession>A0A2U3AP90</accession>
<evidence type="ECO:0000259" key="3">
    <source>
        <dbReference type="SMART" id="SM00047"/>
    </source>
</evidence>
<evidence type="ECO:0000313" key="4">
    <source>
        <dbReference type="EMBL" id="PWI26265.1"/>
    </source>
</evidence>
<proteinExistence type="predicted"/>